<organism evidence="4 5">
    <name type="scientific">Desulfobacca acetoxidans (strain ATCC 700848 / DSM 11109 / ASRB2)</name>
    <dbReference type="NCBI Taxonomy" id="880072"/>
    <lineage>
        <taxon>Bacteria</taxon>
        <taxon>Pseudomonadati</taxon>
        <taxon>Thermodesulfobacteriota</taxon>
        <taxon>Desulfobaccia</taxon>
        <taxon>Desulfobaccales</taxon>
        <taxon>Desulfobaccaceae</taxon>
        <taxon>Desulfobacca</taxon>
    </lineage>
</organism>
<evidence type="ECO:0000259" key="3">
    <source>
        <dbReference type="Pfam" id="PF02470"/>
    </source>
</evidence>
<evidence type="ECO:0000313" key="5">
    <source>
        <dbReference type="Proteomes" id="UP000000483"/>
    </source>
</evidence>
<feature type="coiled-coil region" evidence="1">
    <location>
        <begin position="220"/>
        <end position="265"/>
    </location>
</feature>
<sequence length="317" mass="35376">MIKTYTRSEKLAGLFLFLTLIVGVSLVLLIGLGKGWFQRQQTYQVKFPQSYNLQPGSAVKMFNTEIGKVTRLRISRLRDENQVVITIRVDAEYSDLIRLDSIAEVESPTILGSEFLSISPGTYGYPPIEAYGTIPSRVQKTLADYLEEFQPEESLRKAKQFVSNMAFLSEQLKSHEQKLLTTLNNFDAVLVSILEAKGTLGQLLMQKDFYGRLELALSRVEAILKNSEELTKNLKAASENVPGLVHNVGQQLDQVKNLLTELQDAARKLPGLLETTDEAARTGKEVLDAVKANPIVKMTLPETPPSQPIHVEPRHAP</sequence>
<name>F2NHU4_DESAR</name>
<dbReference type="eggNOG" id="COG1463">
    <property type="taxonomic scope" value="Bacteria"/>
</dbReference>
<reference evidence="5" key="2">
    <citation type="submission" date="2011-03" db="EMBL/GenBank/DDBJ databases">
        <title>The complete genome of Desulfobacca acetoxidans DSM 11109.</title>
        <authorList>
            <consortium name="US DOE Joint Genome Institute (JGI-PGF)"/>
            <person name="Lucas S."/>
            <person name="Copeland A."/>
            <person name="Lapidus A."/>
            <person name="Bruce D."/>
            <person name="Goodwin L."/>
            <person name="Pitluck S."/>
            <person name="Peters L."/>
            <person name="Kyrpides N."/>
            <person name="Mavromatis K."/>
            <person name="Ivanova N."/>
            <person name="Ovchinnikova G."/>
            <person name="Teshima H."/>
            <person name="Detter J.C."/>
            <person name="Han C."/>
            <person name="Land M."/>
            <person name="Hauser L."/>
            <person name="Markowitz V."/>
            <person name="Cheng J.-F."/>
            <person name="Hugenholtz P."/>
            <person name="Woyke T."/>
            <person name="Wu D."/>
            <person name="Spring S."/>
            <person name="Schueler E."/>
            <person name="Brambilla E."/>
            <person name="Klenk H.-P."/>
            <person name="Eisen J.A."/>
        </authorList>
    </citation>
    <scope>NUCLEOTIDE SEQUENCE [LARGE SCALE GENOMIC DNA]</scope>
    <source>
        <strain evidence="5">ATCC 700848 / DSM 11109 / ASRB2</strain>
    </source>
</reference>
<keyword evidence="2" id="KW-0472">Membrane</keyword>
<accession>F2NHU4</accession>
<keyword evidence="1" id="KW-0175">Coiled coil</keyword>
<evidence type="ECO:0000256" key="2">
    <source>
        <dbReference type="SAM" id="Phobius"/>
    </source>
</evidence>
<dbReference type="EMBL" id="CP002629">
    <property type="protein sequence ID" value="AEB09429.1"/>
    <property type="molecule type" value="Genomic_DNA"/>
</dbReference>
<dbReference type="KEGG" id="dao:Desac_1575"/>
<evidence type="ECO:0000256" key="1">
    <source>
        <dbReference type="SAM" id="Coils"/>
    </source>
</evidence>
<dbReference type="HOGENOM" id="CLU_911300_0_0_7"/>
<protein>
    <submittedName>
        <fullName evidence="4">Mammalian cell entry related domain protein</fullName>
    </submittedName>
</protein>
<dbReference type="PANTHER" id="PTHR33371">
    <property type="entry name" value="INTERMEMBRANE PHOSPHOLIPID TRANSPORT SYSTEM BINDING PROTEIN MLAD-RELATED"/>
    <property type="match status" value="1"/>
</dbReference>
<keyword evidence="5" id="KW-1185">Reference proteome</keyword>
<dbReference type="AlphaFoldDB" id="F2NHU4"/>
<dbReference type="OrthoDB" id="8579797at2"/>
<dbReference type="RefSeq" id="WP_013706539.1">
    <property type="nucleotide sequence ID" value="NC_015388.1"/>
</dbReference>
<dbReference type="Pfam" id="PF02470">
    <property type="entry name" value="MlaD"/>
    <property type="match status" value="1"/>
</dbReference>
<dbReference type="Proteomes" id="UP000000483">
    <property type="component" value="Chromosome"/>
</dbReference>
<proteinExistence type="predicted"/>
<dbReference type="InterPro" id="IPR003399">
    <property type="entry name" value="Mce/MlaD"/>
</dbReference>
<keyword evidence="2" id="KW-1133">Transmembrane helix</keyword>
<dbReference type="InterPro" id="IPR052336">
    <property type="entry name" value="MlaD_Phospholipid_Transporter"/>
</dbReference>
<reference evidence="4 5" key="1">
    <citation type="journal article" date="2011" name="Stand. Genomic Sci.">
        <title>Complete genome sequence of the acetate-degrading sulfate reducer Desulfobacca acetoxidans type strain (ASRB2).</title>
        <authorList>
            <person name="Goker M."/>
            <person name="Teshima H."/>
            <person name="Lapidus A."/>
            <person name="Nolan M."/>
            <person name="Lucas S."/>
            <person name="Hammon N."/>
            <person name="Deshpande S."/>
            <person name="Cheng J.F."/>
            <person name="Tapia R."/>
            <person name="Han C."/>
            <person name="Goodwin L."/>
            <person name="Pitluck S."/>
            <person name="Huntemann M."/>
            <person name="Liolios K."/>
            <person name="Ivanova N."/>
            <person name="Pagani I."/>
            <person name="Mavromatis K."/>
            <person name="Ovchinikova G."/>
            <person name="Pati A."/>
            <person name="Chen A."/>
            <person name="Palaniappan K."/>
            <person name="Land M."/>
            <person name="Hauser L."/>
            <person name="Brambilla E.M."/>
            <person name="Rohde M."/>
            <person name="Spring S."/>
            <person name="Detter J.C."/>
            <person name="Woyke T."/>
            <person name="Bristow J."/>
            <person name="Eisen J.A."/>
            <person name="Markowitz V."/>
            <person name="Hugenholtz P."/>
            <person name="Kyrpides N.C."/>
            <person name="Klenk H.P."/>
        </authorList>
    </citation>
    <scope>NUCLEOTIDE SEQUENCE [LARGE SCALE GENOMIC DNA]</scope>
    <source>
        <strain evidence="5">ATCC 700848 / DSM 11109 / ASRB2</strain>
    </source>
</reference>
<evidence type="ECO:0000313" key="4">
    <source>
        <dbReference type="EMBL" id="AEB09429.1"/>
    </source>
</evidence>
<dbReference type="STRING" id="880072.Desac_1575"/>
<feature type="transmembrane region" description="Helical" evidence="2">
    <location>
        <begin position="12"/>
        <end position="37"/>
    </location>
</feature>
<gene>
    <name evidence="4" type="ordered locus">Desac_1575</name>
</gene>
<dbReference type="PANTHER" id="PTHR33371:SF4">
    <property type="entry name" value="INTERMEMBRANE PHOSPHOLIPID TRANSPORT SYSTEM BINDING PROTEIN MLAD"/>
    <property type="match status" value="1"/>
</dbReference>
<feature type="domain" description="Mce/MlaD" evidence="3">
    <location>
        <begin position="40"/>
        <end position="121"/>
    </location>
</feature>
<keyword evidence="2" id="KW-0812">Transmembrane</keyword>